<keyword evidence="3" id="KW-1185">Reference proteome</keyword>
<proteinExistence type="predicted"/>
<accession>A0A1Q9JJ32</accession>
<evidence type="ECO:0000256" key="1">
    <source>
        <dbReference type="SAM" id="MobiDB-lite"/>
    </source>
</evidence>
<dbReference type="Proteomes" id="UP000187404">
    <property type="component" value="Unassembled WGS sequence"/>
</dbReference>
<organism evidence="2 3">
    <name type="scientific">Hornefia porci</name>
    <dbReference type="NCBI Taxonomy" id="2652292"/>
    <lineage>
        <taxon>Bacteria</taxon>
        <taxon>Bacillati</taxon>
        <taxon>Bacillota</taxon>
        <taxon>Clostridia</taxon>
        <taxon>Peptostreptococcales</taxon>
        <taxon>Anaerovoracaceae</taxon>
        <taxon>Hornefia</taxon>
    </lineage>
</organism>
<gene>
    <name evidence="2" type="ORF">BHK98_09145</name>
</gene>
<evidence type="ECO:0000313" key="3">
    <source>
        <dbReference type="Proteomes" id="UP000187404"/>
    </source>
</evidence>
<dbReference type="EMBL" id="MJIE01000001">
    <property type="protein sequence ID" value="OLR56213.1"/>
    <property type="molecule type" value="Genomic_DNA"/>
</dbReference>
<dbReference type="AlphaFoldDB" id="A0A1Q9JJ32"/>
<sequence>MENINTSFSIADYFGNGGFSISGYDVGEINHRIEADLERHVEEYRAKCPEPELDNFDVYDDAEWRYEQAHESWVRDCTWDLENFFDDNWTSGLCWADMIEEHFYPAGFLAEALSLPEEEVADAIRGYELLAEDLDAIVNSIENVTDEPTIRDVKEAVYVNNSGKHDIGEASLATEARAAREAATALDSPSSTDHSEQLRG</sequence>
<comment type="caution">
    <text evidence="2">The sequence shown here is derived from an EMBL/GenBank/DDBJ whole genome shotgun (WGS) entry which is preliminary data.</text>
</comment>
<feature type="region of interest" description="Disordered" evidence="1">
    <location>
        <begin position="178"/>
        <end position="200"/>
    </location>
</feature>
<dbReference type="RefSeq" id="WP_075713616.1">
    <property type="nucleotide sequence ID" value="NZ_MJIE01000001.1"/>
</dbReference>
<name>A0A1Q9JJ32_9FIRM</name>
<dbReference type="STRING" id="1261640.BHK98_09145"/>
<evidence type="ECO:0000313" key="2">
    <source>
        <dbReference type="EMBL" id="OLR56213.1"/>
    </source>
</evidence>
<reference evidence="2 3" key="1">
    <citation type="journal article" date="2016" name="Appl. Environ. Microbiol.">
        <title>Function and Phylogeny of Bacterial Butyryl Coenzyme A:Acetate Transferases and Their Diversity in the Proximal Colon of Swine.</title>
        <authorList>
            <person name="Trachsel J."/>
            <person name="Bayles D.O."/>
            <person name="Looft T."/>
            <person name="Levine U.Y."/>
            <person name="Allen H.K."/>
        </authorList>
    </citation>
    <scope>NUCLEOTIDE SEQUENCE [LARGE SCALE GENOMIC DNA]</scope>
    <source>
        <strain evidence="2 3">68-3-10</strain>
    </source>
</reference>
<protein>
    <submittedName>
        <fullName evidence="2">Uncharacterized protein</fullName>
    </submittedName>
</protein>